<accession>A0A854QMH7</accession>
<gene>
    <name evidence="3" type="ORF">C361_00317</name>
</gene>
<proteinExistence type="predicted"/>
<dbReference type="Gene3D" id="3.40.50.150">
    <property type="entry name" value="Vaccinia Virus protein VP39"/>
    <property type="match status" value="1"/>
</dbReference>
<feature type="compositionally biased region" description="Low complexity" evidence="1">
    <location>
        <begin position="110"/>
        <end position="123"/>
    </location>
</feature>
<evidence type="ECO:0000313" key="3">
    <source>
        <dbReference type="EMBL" id="OXG29883.1"/>
    </source>
</evidence>
<sequence>MSQVTFEVLHDTKSSPGNLSSQSSPLPTTRSDATYATSVIINDGQDSDLVASDSENQSSRRAASEADEPNIWDRESDDSEVAINHSSNPSTSSFSASQQFYRSEGAIEVDSGSDSDTNNSSPSQRSSDIEYAEEAEKVPGWQYNNSPSLTVDSSHGVLAIPSNESYRVAATETGSQRESTTLVGSEDERYTLAEDSRHLLAAYPKRRRTVQHVMARFSALYIFPILVAVPVTLLLSLNTILLTPLYNTIPLSLHKVALYTLYAAPPTLLYWAVTLERSAREVVSANVCVNLAALNGDLVAVLGRRLGSLMGRLAGPEWGACLAKAILGFGAVGGGLTFALLCFDHILPITPAKSLTGRIRNLANVSARSTAYMLHLWFGQRLLDRRLSGSVMFLTRSPEKAILFITLYLTTIHLFVRPGPSLASSLNELYGFISFGLGVAPSKKSGLPKYTALLPKRAPSFILFLRLPLLVLALRQQIFLRPPGQKTDPYVTAHGELRVLSSEQSFTGRVVVGDNLKDGYRFLRCDHSILGGRWFRERENNGEKTVELGDSIFAVFNLQEVMTLAHRSDENESLITTLDLTTDLKVTSEGKEDEETSRGSPSNRALVIGLGAGITAQGFLRRGFNVDVVEIDPAVFTATETYFNLSSSHLTSVNLLDGSAFISELASLSHVNTTDPSLDSETLTALEKLPKWDFVVQDCFTGGSVPGEMFTKEFWEDLGEMVAEDGLIAMNFVGLKMSKASKAVLVTLTSVFPQCRAFGDGYEINQGPNDITNMVVFCTKTHSPILTFRRPRPSDIHRSPLRSHVFSTFLPNEIQLDSIISEEDYHDAFMTLRRGHTARLDYWQKETAIATWRAMQKILTPEMWMAY</sequence>
<organism evidence="3 4">
    <name type="scientific">Cryptococcus neoformans Tu259-1</name>
    <dbReference type="NCBI Taxonomy" id="1230072"/>
    <lineage>
        <taxon>Eukaryota</taxon>
        <taxon>Fungi</taxon>
        <taxon>Dikarya</taxon>
        <taxon>Basidiomycota</taxon>
        <taxon>Agaricomycotina</taxon>
        <taxon>Tremellomycetes</taxon>
        <taxon>Tremellales</taxon>
        <taxon>Cryptococcaceae</taxon>
        <taxon>Cryptococcus</taxon>
        <taxon>Cryptococcus neoformans species complex</taxon>
    </lineage>
</organism>
<feature type="region of interest" description="Disordered" evidence="1">
    <location>
        <begin position="1"/>
        <end position="146"/>
    </location>
</feature>
<evidence type="ECO:0000256" key="2">
    <source>
        <dbReference type="SAM" id="Phobius"/>
    </source>
</evidence>
<dbReference type="EMBL" id="AMKT01000007">
    <property type="protein sequence ID" value="OXG29883.1"/>
    <property type="molecule type" value="Genomic_DNA"/>
</dbReference>
<evidence type="ECO:0008006" key="5">
    <source>
        <dbReference type="Google" id="ProtNLM"/>
    </source>
</evidence>
<dbReference type="Proteomes" id="UP000199727">
    <property type="component" value="Unassembled WGS sequence"/>
</dbReference>
<keyword evidence="2" id="KW-0812">Transmembrane</keyword>
<dbReference type="SUPFAM" id="SSF53335">
    <property type="entry name" value="S-adenosyl-L-methionine-dependent methyltransferases"/>
    <property type="match status" value="1"/>
</dbReference>
<dbReference type="OrthoDB" id="2016285at2759"/>
<feature type="transmembrane region" description="Helical" evidence="2">
    <location>
        <begin position="322"/>
        <end position="343"/>
    </location>
</feature>
<feature type="transmembrane region" description="Helical" evidence="2">
    <location>
        <begin position="213"/>
        <end position="236"/>
    </location>
</feature>
<feature type="transmembrane region" description="Helical" evidence="2">
    <location>
        <begin position="256"/>
        <end position="275"/>
    </location>
</feature>
<dbReference type="AlphaFoldDB" id="A0A854QMH7"/>
<keyword evidence="2" id="KW-0472">Membrane</keyword>
<dbReference type="InterPro" id="IPR029063">
    <property type="entry name" value="SAM-dependent_MTases_sf"/>
</dbReference>
<comment type="caution">
    <text evidence="3">The sequence shown here is derived from an EMBL/GenBank/DDBJ whole genome shotgun (WGS) entry which is preliminary data.</text>
</comment>
<protein>
    <recommendedName>
        <fullName evidence="5">Spermine/spermidine synthase</fullName>
    </recommendedName>
</protein>
<feature type="compositionally biased region" description="Acidic residues" evidence="1">
    <location>
        <begin position="65"/>
        <end position="80"/>
    </location>
</feature>
<name>A0A854QMH7_CRYNE</name>
<feature type="compositionally biased region" description="Low complexity" evidence="1">
    <location>
        <begin position="86"/>
        <end position="97"/>
    </location>
</feature>
<evidence type="ECO:0000256" key="1">
    <source>
        <dbReference type="SAM" id="MobiDB-lite"/>
    </source>
</evidence>
<feature type="compositionally biased region" description="Low complexity" evidence="1">
    <location>
        <begin position="14"/>
        <end position="27"/>
    </location>
</feature>
<keyword evidence="2" id="KW-1133">Transmembrane helix</keyword>
<feature type="compositionally biased region" description="Polar residues" evidence="1">
    <location>
        <begin position="28"/>
        <end position="40"/>
    </location>
</feature>
<reference evidence="3 4" key="1">
    <citation type="submission" date="2017-06" db="EMBL/GenBank/DDBJ databases">
        <title>Global population genomics of the pathogenic fungus Cryptococcus neoformans var. grubii.</title>
        <authorList>
            <person name="Cuomo C."/>
            <person name="Litvintseva A."/>
            <person name="Chen Y."/>
            <person name="Young S."/>
            <person name="Zeng Q."/>
            <person name="Chapman S."/>
            <person name="Gujja S."/>
            <person name="Saif S."/>
            <person name="Birren B."/>
        </authorList>
    </citation>
    <scope>NUCLEOTIDE SEQUENCE [LARGE SCALE GENOMIC DNA]</scope>
    <source>
        <strain evidence="3 4">Tu259-1</strain>
    </source>
</reference>
<evidence type="ECO:0000313" key="4">
    <source>
        <dbReference type="Proteomes" id="UP000199727"/>
    </source>
</evidence>